<dbReference type="Proteomes" id="UP000027586">
    <property type="component" value="Unassembled WGS sequence"/>
</dbReference>
<reference evidence="2" key="1">
    <citation type="submission" date="2013-08" db="EMBL/GenBank/DDBJ databases">
        <title>Gene expansion shapes genome architecture in the human pathogen Lichtheimia corymbifera: an evolutionary genomics analysis in the ancient terrestrial Mucorales (Mucoromycotina).</title>
        <authorList>
            <person name="Schwartze V.U."/>
            <person name="Winter S."/>
            <person name="Shelest E."/>
            <person name="Marcet-Houben M."/>
            <person name="Horn F."/>
            <person name="Wehner S."/>
            <person name="Hoffmann K."/>
            <person name="Riege K."/>
            <person name="Sammeth M."/>
            <person name="Nowrousian M."/>
            <person name="Valiante V."/>
            <person name="Linde J."/>
            <person name="Jacobsen I.D."/>
            <person name="Marz M."/>
            <person name="Brakhage A.A."/>
            <person name="Gabaldon T."/>
            <person name="Bocker S."/>
            <person name="Voigt K."/>
        </authorList>
    </citation>
    <scope>NUCLEOTIDE SEQUENCE [LARGE SCALE GENOMIC DNA]</scope>
    <source>
        <strain evidence="2">FSU 9682</strain>
    </source>
</reference>
<dbReference type="EMBL" id="CBTN010000041">
    <property type="protein sequence ID" value="CDH56829.1"/>
    <property type="molecule type" value="Genomic_DNA"/>
</dbReference>
<accession>A0A068S3G8</accession>
<organism evidence="2 3">
    <name type="scientific">Lichtheimia corymbifera JMRC:FSU:9682</name>
    <dbReference type="NCBI Taxonomy" id="1263082"/>
    <lineage>
        <taxon>Eukaryota</taxon>
        <taxon>Fungi</taxon>
        <taxon>Fungi incertae sedis</taxon>
        <taxon>Mucoromycota</taxon>
        <taxon>Mucoromycotina</taxon>
        <taxon>Mucoromycetes</taxon>
        <taxon>Mucorales</taxon>
        <taxon>Lichtheimiaceae</taxon>
        <taxon>Lichtheimia</taxon>
    </lineage>
</organism>
<dbReference type="AlphaFoldDB" id="A0A068S3G8"/>
<proteinExistence type="predicted"/>
<name>A0A068S3G8_9FUNG</name>
<dbReference type="VEuPathDB" id="FungiDB:LCOR_07836.1"/>
<protein>
    <submittedName>
        <fullName evidence="2">Uncharacterized protein</fullName>
    </submittedName>
</protein>
<gene>
    <name evidence="2" type="ORF">LCOR_07836.1</name>
</gene>
<feature type="region of interest" description="Disordered" evidence="1">
    <location>
        <begin position="39"/>
        <end position="98"/>
    </location>
</feature>
<comment type="caution">
    <text evidence="2">The sequence shown here is derived from an EMBL/GenBank/DDBJ whole genome shotgun (WGS) entry which is preliminary data.</text>
</comment>
<evidence type="ECO:0000313" key="3">
    <source>
        <dbReference type="Proteomes" id="UP000027586"/>
    </source>
</evidence>
<keyword evidence="3" id="KW-1185">Reference proteome</keyword>
<evidence type="ECO:0000256" key="1">
    <source>
        <dbReference type="SAM" id="MobiDB-lite"/>
    </source>
</evidence>
<sequence length="118" mass="13272">MNKYHLSYSITLTAYVKHKGACISKLYNETWGLQSNKVARRGDRRGHSQIHSMSPSAKVEKNSRGRPSIHLVGGDNAKSGIGNHERETSTQDTFGPDEQLCSMKEPTFECKVLRYDCL</sequence>
<dbReference type="OrthoDB" id="10480954at2759"/>
<evidence type="ECO:0000313" key="2">
    <source>
        <dbReference type="EMBL" id="CDH56829.1"/>
    </source>
</evidence>
<feature type="compositionally biased region" description="Basic residues" evidence="1">
    <location>
        <begin position="39"/>
        <end position="48"/>
    </location>
</feature>